<sequence length="94" mass="10890">MINTHFKSTKYGDIPKWRPTDYANQLKALLIHLTDIVKTPTILAPLLTSPYIDKYPQPAYSWGQPDSTKILVELCRLHMESEKDVNHCSMLFRT</sequence>
<evidence type="ECO:0000313" key="1">
    <source>
        <dbReference type="EMBL" id="KAJ3745268.1"/>
    </source>
</evidence>
<evidence type="ECO:0000313" key="2">
    <source>
        <dbReference type="Proteomes" id="UP001142393"/>
    </source>
</evidence>
<proteinExistence type="predicted"/>
<gene>
    <name evidence="1" type="ORF">DFH05DRAFT_998648</name>
</gene>
<name>A0A9W8P1P9_9AGAR</name>
<protein>
    <submittedName>
        <fullName evidence="1">Uncharacterized protein</fullName>
    </submittedName>
</protein>
<dbReference type="Proteomes" id="UP001142393">
    <property type="component" value="Unassembled WGS sequence"/>
</dbReference>
<dbReference type="EMBL" id="JANVFU010000005">
    <property type="protein sequence ID" value="KAJ3745268.1"/>
    <property type="molecule type" value="Genomic_DNA"/>
</dbReference>
<accession>A0A9W8P1P9</accession>
<organism evidence="1 2">
    <name type="scientific">Lentinula detonsa</name>
    <dbReference type="NCBI Taxonomy" id="2804962"/>
    <lineage>
        <taxon>Eukaryota</taxon>
        <taxon>Fungi</taxon>
        <taxon>Dikarya</taxon>
        <taxon>Basidiomycota</taxon>
        <taxon>Agaricomycotina</taxon>
        <taxon>Agaricomycetes</taxon>
        <taxon>Agaricomycetidae</taxon>
        <taxon>Agaricales</taxon>
        <taxon>Marasmiineae</taxon>
        <taxon>Omphalotaceae</taxon>
        <taxon>Lentinula</taxon>
    </lineage>
</organism>
<keyword evidence="2" id="KW-1185">Reference proteome</keyword>
<dbReference type="AlphaFoldDB" id="A0A9W8P1P9"/>
<reference evidence="1 2" key="1">
    <citation type="journal article" date="2023" name="Proc. Natl. Acad. Sci. U.S.A.">
        <title>A global phylogenomic analysis of the shiitake genus Lentinula.</title>
        <authorList>
            <person name="Sierra-Patev S."/>
            <person name="Min B."/>
            <person name="Naranjo-Ortiz M."/>
            <person name="Looney B."/>
            <person name="Konkel Z."/>
            <person name="Slot J.C."/>
            <person name="Sakamoto Y."/>
            <person name="Steenwyk J.L."/>
            <person name="Rokas A."/>
            <person name="Carro J."/>
            <person name="Camarero S."/>
            <person name="Ferreira P."/>
            <person name="Molpeceres G."/>
            <person name="Ruiz-Duenas F.J."/>
            <person name="Serrano A."/>
            <person name="Henrissat B."/>
            <person name="Drula E."/>
            <person name="Hughes K.W."/>
            <person name="Mata J.L."/>
            <person name="Ishikawa N.K."/>
            <person name="Vargas-Isla R."/>
            <person name="Ushijima S."/>
            <person name="Smith C.A."/>
            <person name="Donoghue J."/>
            <person name="Ahrendt S."/>
            <person name="Andreopoulos W."/>
            <person name="He G."/>
            <person name="LaButti K."/>
            <person name="Lipzen A."/>
            <person name="Ng V."/>
            <person name="Riley R."/>
            <person name="Sandor L."/>
            <person name="Barry K."/>
            <person name="Martinez A.T."/>
            <person name="Xiao Y."/>
            <person name="Gibbons J.G."/>
            <person name="Terashima K."/>
            <person name="Grigoriev I.V."/>
            <person name="Hibbett D."/>
        </authorList>
    </citation>
    <scope>NUCLEOTIDE SEQUENCE [LARGE SCALE GENOMIC DNA]</scope>
    <source>
        <strain evidence="1 2">TFB7810</strain>
    </source>
</reference>
<comment type="caution">
    <text evidence="1">The sequence shown here is derived from an EMBL/GenBank/DDBJ whole genome shotgun (WGS) entry which is preliminary data.</text>
</comment>